<dbReference type="Proteomes" id="UP001596990">
    <property type="component" value="Unassembled WGS sequence"/>
</dbReference>
<accession>A0ABW3L574</accession>
<dbReference type="GO" id="GO:0016798">
    <property type="term" value="F:hydrolase activity, acting on glycosyl bonds"/>
    <property type="evidence" value="ECO:0007669"/>
    <property type="project" value="UniProtKB-KW"/>
</dbReference>
<dbReference type="EC" id="3.2.1.183" evidence="2"/>
<dbReference type="EMBL" id="JBHTKL010000006">
    <property type="protein sequence ID" value="MFD1020659.1"/>
    <property type="molecule type" value="Genomic_DNA"/>
</dbReference>
<dbReference type="InterPro" id="IPR029767">
    <property type="entry name" value="WecB-like"/>
</dbReference>
<protein>
    <submittedName>
        <fullName evidence="2">UDP-N-acetylglucosamine 2-epimerase</fullName>
        <ecNumber evidence="2">3.2.1.183</ecNumber>
    </submittedName>
</protein>
<dbReference type="SUPFAM" id="SSF53756">
    <property type="entry name" value="UDP-Glycosyltransferase/glycogen phosphorylase"/>
    <property type="match status" value="1"/>
</dbReference>
<keyword evidence="2" id="KW-0326">Glycosidase</keyword>
<dbReference type="PANTHER" id="PTHR43174:SF3">
    <property type="entry name" value="UDP-N-ACETYLGLUCOSAMINE 2-EPIMERASE"/>
    <property type="match status" value="1"/>
</dbReference>
<dbReference type="Gene3D" id="3.40.50.2000">
    <property type="entry name" value="Glycogen Phosphorylase B"/>
    <property type="match status" value="2"/>
</dbReference>
<evidence type="ECO:0000313" key="3">
    <source>
        <dbReference type="Proteomes" id="UP001596990"/>
    </source>
</evidence>
<dbReference type="Pfam" id="PF02350">
    <property type="entry name" value="Epimerase_2"/>
    <property type="match status" value="1"/>
</dbReference>
<keyword evidence="2" id="KW-0378">Hydrolase</keyword>
<name>A0ABW3L574_9BACI</name>
<dbReference type="CDD" id="cd03786">
    <property type="entry name" value="GTB_UDP-GlcNAc_2-Epimerase"/>
    <property type="match status" value="1"/>
</dbReference>
<sequence>MKVCVVTGTRAEYGLLYWLMKELEEDSELELQLVVTGMHLSVEFGYTVQQIEKDGFAIDRRVEMLLSSDTDVGVAKSVGLGVISFADIFAQLQPDYVVVLGDRYEILAAAQAAFFLRIPIAHLHGGEVTVGAMDESIRHAITKLSHLHFTAAEPYRERVMQLGENPGHIHTVGAPGLENLRRTPTMSKKELEASLGFEWRNPSFLVTYHPITLMRDGVGVEPLLEALDSFPEAGIIFTKANSDSGGREINQRIRTYVSSRKHAVLVSSLHSELYINAMKHADVVIGNSSSGLIETPYFRTPSVNIGDRQQGRLKAKSVIDCENKTEEIVRSIKQALSPAFRQGLRTMEIPYGDGNTASKIINVLKQTDLSKLIVKPFFDRERKGDSD</sequence>
<dbReference type="InterPro" id="IPR020004">
    <property type="entry name" value="UDP-GlcNAc_Epase"/>
</dbReference>
<feature type="domain" description="UDP-N-acetylglucosamine 2-epimerase" evidence="1">
    <location>
        <begin position="21"/>
        <end position="365"/>
    </location>
</feature>
<evidence type="ECO:0000313" key="2">
    <source>
        <dbReference type="EMBL" id="MFD1020659.1"/>
    </source>
</evidence>
<dbReference type="NCBIfam" id="TIGR03568">
    <property type="entry name" value="NeuC_NnaA"/>
    <property type="match status" value="1"/>
</dbReference>
<comment type="caution">
    <text evidence="2">The sequence shown here is derived from an EMBL/GenBank/DDBJ whole genome shotgun (WGS) entry which is preliminary data.</text>
</comment>
<dbReference type="RefSeq" id="WP_386062751.1">
    <property type="nucleotide sequence ID" value="NZ_JBHTKL010000006.1"/>
</dbReference>
<dbReference type="PANTHER" id="PTHR43174">
    <property type="entry name" value="UDP-N-ACETYLGLUCOSAMINE 2-EPIMERASE"/>
    <property type="match status" value="1"/>
</dbReference>
<evidence type="ECO:0000259" key="1">
    <source>
        <dbReference type="Pfam" id="PF02350"/>
    </source>
</evidence>
<dbReference type="InterPro" id="IPR003331">
    <property type="entry name" value="UDP_GlcNAc_Epimerase_2_dom"/>
</dbReference>
<keyword evidence="3" id="KW-1185">Reference proteome</keyword>
<proteinExistence type="predicted"/>
<gene>
    <name evidence="2" type="primary">neuC</name>
    <name evidence="2" type="ORF">ACFQ2J_15835</name>
</gene>
<organism evidence="2 3">
    <name type="scientific">Thalassobacillus hwangdonensis</name>
    <dbReference type="NCBI Taxonomy" id="546108"/>
    <lineage>
        <taxon>Bacteria</taxon>
        <taxon>Bacillati</taxon>
        <taxon>Bacillota</taxon>
        <taxon>Bacilli</taxon>
        <taxon>Bacillales</taxon>
        <taxon>Bacillaceae</taxon>
        <taxon>Thalassobacillus</taxon>
    </lineage>
</organism>
<reference evidence="3" key="1">
    <citation type="journal article" date="2019" name="Int. J. Syst. Evol. Microbiol.">
        <title>The Global Catalogue of Microorganisms (GCM) 10K type strain sequencing project: providing services to taxonomists for standard genome sequencing and annotation.</title>
        <authorList>
            <consortium name="The Broad Institute Genomics Platform"/>
            <consortium name="The Broad Institute Genome Sequencing Center for Infectious Disease"/>
            <person name="Wu L."/>
            <person name="Ma J."/>
        </authorList>
    </citation>
    <scope>NUCLEOTIDE SEQUENCE [LARGE SCALE GENOMIC DNA]</scope>
    <source>
        <strain evidence="3">CCUG 56607</strain>
    </source>
</reference>